<dbReference type="Proteomes" id="UP000317332">
    <property type="component" value="Unassembled WGS sequence"/>
</dbReference>
<keyword evidence="1" id="KW-0067">ATP-binding</keyword>
<keyword evidence="4" id="KW-1185">Reference proteome</keyword>
<feature type="domain" description="ATP-grasp" evidence="2">
    <location>
        <begin position="127"/>
        <end position="310"/>
    </location>
</feature>
<dbReference type="GO" id="GO:0046872">
    <property type="term" value="F:metal ion binding"/>
    <property type="evidence" value="ECO:0007669"/>
    <property type="project" value="InterPro"/>
</dbReference>
<evidence type="ECO:0000313" key="3">
    <source>
        <dbReference type="EMBL" id="TPV34055.1"/>
    </source>
</evidence>
<name>A0A506PL71_9FLAO</name>
<proteinExistence type="predicted"/>
<dbReference type="RefSeq" id="WP_140989952.1">
    <property type="nucleotide sequence ID" value="NZ_VHIQ01000003.1"/>
</dbReference>
<dbReference type="OrthoDB" id="9803907at2"/>
<dbReference type="InterPro" id="IPR003806">
    <property type="entry name" value="ATP-grasp_PylC-type"/>
</dbReference>
<dbReference type="PROSITE" id="PS50975">
    <property type="entry name" value="ATP_GRASP"/>
    <property type="match status" value="1"/>
</dbReference>
<dbReference type="EMBL" id="VHIQ01000003">
    <property type="protein sequence ID" value="TPV34055.1"/>
    <property type="molecule type" value="Genomic_DNA"/>
</dbReference>
<protein>
    <submittedName>
        <fullName evidence="3">ATP-grasp domain-containing protein</fullName>
    </submittedName>
</protein>
<dbReference type="InterPro" id="IPR011761">
    <property type="entry name" value="ATP-grasp"/>
</dbReference>
<gene>
    <name evidence="3" type="ORF">FJ651_07805</name>
</gene>
<dbReference type="Gene3D" id="3.30.470.20">
    <property type="entry name" value="ATP-grasp fold, B domain"/>
    <property type="match status" value="1"/>
</dbReference>
<dbReference type="AlphaFoldDB" id="A0A506PL71"/>
<dbReference type="SUPFAM" id="SSF56059">
    <property type="entry name" value="Glutathione synthetase ATP-binding domain-like"/>
    <property type="match status" value="1"/>
</dbReference>
<organism evidence="3 4">
    <name type="scientific">Paucihalobacter ruber</name>
    <dbReference type="NCBI Taxonomy" id="2567861"/>
    <lineage>
        <taxon>Bacteria</taxon>
        <taxon>Pseudomonadati</taxon>
        <taxon>Bacteroidota</taxon>
        <taxon>Flavobacteriia</taxon>
        <taxon>Flavobacteriales</taxon>
        <taxon>Flavobacteriaceae</taxon>
        <taxon>Paucihalobacter</taxon>
    </lineage>
</organism>
<dbReference type="Pfam" id="PF02655">
    <property type="entry name" value="ATP-grasp_3"/>
    <property type="match status" value="1"/>
</dbReference>
<reference evidence="3 4" key="1">
    <citation type="submission" date="2019-06" db="EMBL/GenBank/DDBJ databases">
        <title>Flavobacteriaceae Paucihalobacterium erythroidium CWB-1, complete genome.</title>
        <authorList>
            <person name="Wu S."/>
        </authorList>
    </citation>
    <scope>NUCLEOTIDE SEQUENCE [LARGE SCALE GENOMIC DNA]</scope>
    <source>
        <strain evidence="3 4">CWB-1</strain>
    </source>
</reference>
<comment type="caution">
    <text evidence="3">The sequence shown here is derived from an EMBL/GenBank/DDBJ whole genome shotgun (WGS) entry which is preliminary data.</text>
</comment>
<sequence>MKEKYSVLIPDGDSDLLIVVIHCLSQNKGYKLFVVLSEKHKNKEITHSKYINEIFVTEPLNESNEIEWIKNLNTIAEKHHIDIIMPIDVFAIRCLLKNRTYIKDPDKLGLLPPLKSFDKADHKGELSKLLLDIDLPAPETLLFDKNEICEQTPSFGFPVIMKLFEGHIGGGSGIQVFNNSESLNLFFKNNTVVGPYLIQKYIKGYDIDCSVLCKDGDILAFTIQKGTMKGVSDFVPQVGVEFLFEKDVYEVVKKLMKSLNWSGVAHVDMRFDITDKKFKVIEINPRFWGSIDASLIAGVDFTYFYCIASKGIVFEIPKYNHVKYLNLLGLKRTIKQNKWFLFNLKFLLNNTPLKFFIKDPKPFFYILYSKLKKDLQNNH</sequence>
<dbReference type="GO" id="GO:0005524">
    <property type="term" value="F:ATP binding"/>
    <property type="evidence" value="ECO:0007669"/>
    <property type="project" value="UniProtKB-UniRule"/>
</dbReference>
<accession>A0A506PL71</accession>
<evidence type="ECO:0000256" key="1">
    <source>
        <dbReference type="PROSITE-ProRule" id="PRU00409"/>
    </source>
</evidence>
<keyword evidence="1" id="KW-0547">Nucleotide-binding</keyword>
<evidence type="ECO:0000259" key="2">
    <source>
        <dbReference type="PROSITE" id="PS50975"/>
    </source>
</evidence>
<evidence type="ECO:0000313" key="4">
    <source>
        <dbReference type="Proteomes" id="UP000317332"/>
    </source>
</evidence>